<accession>A0A7G9Z133</accession>
<reference evidence="1" key="1">
    <citation type="submission" date="2020-06" db="EMBL/GenBank/DDBJ databases">
        <title>Unique genomic features of the anaerobic methanotrophic archaea.</title>
        <authorList>
            <person name="Chadwick G.L."/>
            <person name="Skennerton C.T."/>
            <person name="Laso-Perez R."/>
            <person name="Leu A.O."/>
            <person name="Speth D.R."/>
            <person name="Yu H."/>
            <person name="Morgan-Lang C."/>
            <person name="Hatzenpichler R."/>
            <person name="Goudeau D."/>
            <person name="Malmstrom R."/>
            <person name="Brazelton W.J."/>
            <person name="Woyke T."/>
            <person name="Hallam S.J."/>
            <person name="Tyson G.W."/>
            <person name="Wegener G."/>
            <person name="Boetius A."/>
            <person name="Orphan V."/>
        </authorList>
    </citation>
    <scope>NUCLEOTIDE SEQUENCE</scope>
</reference>
<protein>
    <submittedName>
        <fullName evidence="1">Uncharacterized protein</fullName>
    </submittedName>
</protein>
<gene>
    <name evidence="1" type="ORF">MMBEDHBC_00022</name>
</gene>
<dbReference type="EMBL" id="MT631556">
    <property type="protein sequence ID" value="QNO53967.1"/>
    <property type="molecule type" value="Genomic_DNA"/>
</dbReference>
<name>A0A7G9Z133_9EURY</name>
<evidence type="ECO:0000313" key="1">
    <source>
        <dbReference type="EMBL" id="QNO53967.1"/>
    </source>
</evidence>
<dbReference type="AlphaFoldDB" id="A0A7G9Z133"/>
<organism evidence="1">
    <name type="scientific">Candidatus Methanophagaceae archaeon ANME-1 ERB6</name>
    <dbReference type="NCBI Taxonomy" id="2759912"/>
    <lineage>
        <taxon>Archaea</taxon>
        <taxon>Methanobacteriati</taxon>
        <taxon>Methanobacteriota</taxon>
        <taxon>Stenosarchaea group</taxon>
        <taxon>Methanomicrobia</taxon>
        <taxon>Candidatus Methanophagales</taxon>
        <taxon>Candidatus Methanophagaceae</taxon>
    </lineage>
</organism>
<sequence>MKIKSLGIALVDFVDSKQKPSLDDKLKILFEGKSPQKMSPQRLGGGTAYVIEKYGGTINPKFPIPDCFESINIYVIQQHRHIYDVTCYGELKEEVIENLHKKTPSDGQNFLEGAQEELERFITPHITGMFSTDTSEWHEGIILWIAHLDEVLRRKGIESRAHPIVADEKLEDWLDKNSYPLNAIKFIPNQMSWTGMSLVSPQVVFSRYTEFTIIGFKNAPDLIAPIMLDGLETLLALIKPFHCSFFRIKQLNEWENKINKSRSRLREFKRSESIEVLTQNPSSLNGLMNQYNKLIDEKMEFFEFSSQVKDELDSSGDLLEEHKPCLQEQKELDHLNDVAQVKWVDTTQAVSSFFKEVYLNAEYQIERCDKKLRELDEKQSIGLRYSNDLVDSVTAYANVGLQKDVKRLTGRAQYIGYQKGSIHRLLLFVKLGSLHRTPFKFSRYLV</sequence>
<proteinExistence type="predicted"/>